<dbReference type="SUPFAM" id="SSF110296">
    <property type="entry name" value="Oligoxyloglucan reducing end-specific cellobiohydrolase"/>
    <property type="match status" value="3"/>
</dbReference>
<protein>
    <submittedName>
        <fullName evidence="3">YCF48-related protein</fullName>
    </submittedName>
</protein>
<evidence type="ECO:0000256" key="1">
    <source>
        <dbReference type="SAM" id="Phobius"/>
    </source>
</evidence>
<dbReference type="PANTHER" id="PTHR43739:SF5">
    <property type="entry name" value="EXO-ALPHA-SIALIDASE"/>
    <property type="match status" value="1"/>
</dbReference>
<comment type="caution">
    <text evidence="3">The sequence shown here is derived from an EMBL/GenBank/DDBJ whole genome shotgun (WGS) entry which is preliminary data.</text>
</comment>
<evidence type="ECO:0000313" key="4">
    <source>
        <dbReference type="Proteomes" id="UP001231370"/>
    </source>
</evidence>
<evidence type="ECO:0000313" key="3">
    <source>
        <dbReference type="EMBL" id="MDJ1180368.1"/>
    </source>
</evidence>
<keyword evidence="1" id="KW-0812">Transmembrane</keyword>
<sequence length="770" mass="85551">MGILCFLSLLIYHHHDRALAHRPHDVVSQVRISPTYDRDQTLFILVRDNLFKSTDGGFYWQRLSNNIDNKADFSSLDISHQNPKTLLLSSPQDGIYKSVDSGQSWSAINQGINPLKISLVAISPYSDQIFLAAGAENGLYQTENSGKNWSQTLKNSSHITAIEFVDANQIMIGDSQGNIYRSLDRGKTWNLAFTVQNSGAITAFEFPPNFSTNPTFWIGTQKGGIVKTENNGLSFTTANDGLSDFNIRDILLIPSQNNPSTLLVSTWTDGLFKSTDGGQTWNHDNQGITQDYQADTLEQPHFSNIQISNRFDQDQTVFLGGFNGLFKSTDGGNVWEELETLSPGTIVAMAVSPDYDNDSTIAAVSYVGETYISKDQGNTWSPMNKGLEIPRFTRKFEEISINQDPRRFFDIAFSPNYDRDNTLFTSVLWSKFLVSNNRGESWKIVPLSKEVRGITITPSPDFANDRTVYLASQEGIIFRSTDGGFNFSIIGKIKRVSGNDPPSVVISPNFSSDQTLYASTSEGIYKTTDGGQNWQPTNNINEILARNNYQLVISPNYANDNTLFLGTNQGLFKTQDAGKIWEQVTSSLDIQNGYIGGMNISPNYSQDQTLILSVKGQGLLKTVDGGQTFTPIGNPSLSLSRMHNVPSAYRSIQFSPSYAIDQTIYGFGSAETEIFKSTDGGNSWQTLSIPRTIPTYEYNYNFLTTIDLMLYVYSSQIKKIIVSLAAALVSYFILGFLKLEQRLKLPIGKHALQIAGSSLIFVLALIIFFT</sequence>
<organism evidence="3 4">
    <name type="scientific">Roseofilum halophilum BLCC-M91</name>
    <dbReference type="NCBI Taxonomy" id="3022259"/>
    <lineage>
        <taxon>Bacteria</taxon>
        <taxon>Bacillati</taxon>
        <taxon>Cyanobacteriota</taxon>
        <taxon>Cyanophyceae</taxon>
        <taxon>Desertifilales</taxon>
        <taxon>Desertifilaceae</taxon>
        <taxon>Roseofilum</taxon>
        <taxon>Roseofilum halophilum</taxon>
    </lineage>
</organism>
<dbReference type="CDD" id="cd15482">
    <property type="entry name" value="Sialidase_non-viral"/>
    <property type="match status" value="1"/>
</dbReference>
<reference evidence="3 4" key="1">
    <citation type="submission" date="2023-01" db="EMBL/GenBank/DDBJ databases">
        <title>Novel diversity within Roseofilum (Cyanobacteria; Desertifilaceae) from marine benthic mats with descriptions of four novel species.</title>
        <authorList>
            <person name="Wang Y."/>
            <person name="Berthold D.E."/>
            <person name="Hu J."/>
            <person name="Lefler F.W."/>
            <person name="Laughinghouse H.D. IV."/>
        </authorList>
    </citation>
    <scope>NUCLEOTIDE SEQUENCE [LARGE SCALE GENOMIC DNA]</scope>
    <source>
        <strain evidence="3 4">BLCC-M91</strain>
    </source>
</reference>
<feature type="transmembrane region" description="Helical" evidence="1">
    <location>
        <begin position="720"/>
        <end position="739"/>
    </location>
</feature>
<dbReference type="InterPro" id="IPR052025">
    <property type="entry name" value="Xyloglucanase_GH74"/>
</dbReference>
<accession>A0ABT7BQ03</accession>
<dbReference type="InterPro" id="IPR028203">
    <property type="entry name" value="PSII_CF48-like_dom"/>
</dbReference>
<keyword evidence="1" id="KW-1133">Transmembrane helix</keyword>
<name>A0ABT7BQ03_9CYAN</name>
<evidence type="ECO:0000259" key="2">
    <source>
        <dbReference type="Pfam" id="PF14870"/>
    </source>
</evidence>
<dbReference type="EMBL" id="JAQPOK010000118">
    <property type="protein sequence ID" value="MDJ1180368.1"/>
    <property type="molecule type" value="Genomic_DNA"/>
</dbReference>
<gene>
    <name evidence="3" type="ORF">PJF56_16000</name>
</gene>
<dbReference type="Pfam" id="PF14870">
    <property type="entry name" value="PSII_BNR"/>
    <property type="match status" value="1"/>
</dbReference>
<keyword evidence="1" id="KW-0472">Membrane</keyword>
<dbReference type="PANTHER" id="PTHR43739">
    <property type="entry name" value="XYLOGLUCANASE (EUROFUNG)"/>
    <property type="match status" value="1"/>
</dbReference>
<dbReference type="InterPro" id="IPR015943">
    <property type="entry name" value="WD40/YVTN_repeat-like_dom_sf"/>
</dbReference>
<dbReference type="RefSeq" id="WP_283763670.1">
    <property type="nucleotide sequence ID" value="NZ_JAQPOK010000118.1"/>
</dbReference>
<dbReference type="Gene3D" id="2.130.10.10">
    <property type="entry name" value="YVTN repeat-like/Quinoprotein amine dehydrogenase"/>
    <property type="match status" value="5"/>
</dbReference>
<dbReference type="Proteomes" id="UP001231370">
    <property type="component" value="Unassembled WGS sequence"/>
</dbReference>
<keyword evidence="4" id="KW-1185">Reference proteome</keyword>
<proteinExistence type="predicted"/>
<feature type="transmembrane region" description="Helical" evidence="1">
    <location>
        <begin position="751"/>
        <end position="769"/>
    </location>
</feature>
<feature type="domain" description="Photosynthesis system II assembly factor Ycf48/Hcf136-like" evidence="2">
    <location>
        <begin position="37"/>
        <end position="287"/>
    </location>
</feature>